<sequence length="257" mass="29457">MISEDALRVYDTFIFTIEENAQNKNITYESYLFNTCVQDSRLFTDFLIDLRNKAKTCEFGTLEESLIRDRIVCGIDSKAGRERLLRDTELNLEKTINFMRAYEISKTQLKALENTIQADSINKHGNKTKFNSLKIDRPLQKSCYYCGSQHTTSFCPAYGLKCTACGKLNHFARVCRSKTNRFNSNRIDQVDQKEFNLNVAELYIQHVAASMECTDDLTTNITVNNKNITFKLDSGAQCNVIPYNVYNSIPGRSPLKK</sequence>
<gene>
    <name evidence="3" type="primary">LOC136090883</name>
</gene>
<proteinExistence type="predicted"/>
<evidence type="ECO:0000259" key="1">
    <source>
        <dbReference type="SMART" id="SM00343"/>
    </source>
</evidence>
<dbReference type="Gene3D" id="4.10.60.10">
    <property type="entry name" value="Zinc finger, CCHC-type"/>
    <property type="match status" value="1"/>
</dbReference>
<dbReference type="InterPro" id="IPR001878">
    <property type="entry name" value="Znf_CCHC"/>
</dbReference>
<dbReference type="Proteomes" id="UP001652625">
    <property type="component" value="Chromosome 14"/>
</dbReference>
<dbReference type="GeneID" id="136090883"/>
<evidence type="ECO:0000313" key="3">
    <source>
        <dbReference type="RefSeq" id="XP_065673931.1"/>
    </source>
</evidence>
<protein>
    <submittedName>
        <fullName evidence="3">Uncharacterized protein LOC136090883</fullName>
    </submittedName>
</protein>
<reference evidence="3" key="1">
    <citation type="submission" date="2025-08" db="UniProtKB">
        <authorList>
            <consortium name="RefSeq"/>
        </authorList>
    </citation>
    <scope>IDENTIFICATION</scope>
</reference>
<dbReference type="RefSeq" id="XP_065673931.1">
    <property type="nucleotide sequence ID" value="XM_065817859.1"/>
</dbReference>
<evidence type="ECO:0000313" key="2">
    <source>
        <dbReference type="Proteomes" id="UP001652625"/>
    </source>
</evidence>
<feature type="domain" description="CCHC-type" evidence="1">
    <location>
        <begin position="142"/>
        <end position="157"/>
    </location>
</feature>
<accession>A0ABM4DHH7</accession>
<dbReference type="PANTHER" id="PTHR33198">
    <property type="entry name" value="ANK_REP_REGION DOMAIN-CONTAINING PROTEIN-RELATED"/>
    <property type="match status" value="1"/>
</dbReference>
<feature type="domain" description="CCHC-type" evidence="1">
    <location>
        <begin position="161"/>
        <end position="177"/>
    </location>
</feature>
<dbReference type="SMART" id="SM00343">
    <property type="entry name" value="ZnF_C2HC"/>
    <property type="match status" value="2"/>
</dbReference>
<keyword evidence="2" id="KW-1185">Reference proteome</keyword>
<organism evidence="2 3">
    <name type="scientific">Hydra vulgaris</name>
    <name type="common">Hydra</name>
    <name type="synonym">Hydra attenuata</name>
    <dbReference type="NCBI Taxonomy" id="6087"/>
    <lineage>
        <taxon>Eukaryota</taxon>
        <taxon>Metazoa</taxon>
        <taxon>Cnidaria</taxon>
        <taxon>Hydrozoa</taxon>
        <taxon>Hydroidolina</taxon>
        <taxon>Anthoathecata</taxon>
        <taxon>Aplanulata</taxon>
        <taxon>Hydridae</taxon>
        <taxon>Hydra</taxon>
    </lineage>
</organism>
<name>A0ABM4DHH7_HYDVU</name>